<dbReference type="InterPro" id="IPR013096">
    <property type="entry name" value="Cupin_2"/>
</dbReference>
<dbReference type="SUPFAM" id="SSF51182">
    <property type="entry name" value="RmlC-like cupins"/>
    <property type="match status" value="1"/>
</dbReference>
<dbReference type="RefSeq" id="WP_148774830.1">
    <property type="nucleotide sequence ID" value="NZ_VSSS01000038.1"/>
</dbReference>
<protein>
    <submittedName>
        <fullName evidence="2">Cupin domain-containing protein</fullName>
    </submittedName>
</protein>
<dbReference type="Pfam" id="PF07883">
    <property type="entry name" value="Cupin_2"/>
    <property type="match status" value="1"/>
</dbReference>
<sequence>MSVFRSGEQPPGWCELSGFELIELTEPRSIPFTAQKQRLLVTRGKCRLAGRNGAQVISEGQFWDMDKANAPFTVDVGDGKAQVIIFFGKWGTELGGCGIFKMTSSTPEWEKGDPVSYPKSTTFDSHYHDCDEYWVIIEGAGTVVVGSRSFEVAAGDCVPIGMGHHHDLPQVRADVKGAYFETTLEGQKRFGHLWEHKHGPAEVRTERV</sequence>
<dbReference type="OrthoDB" id="9814553at2"/>
<evidence type="ECO:0000313" key="3">
    <source>
        <dbReference type="Proteomes" id="UP000324758"/>
    </source>
</evidence>
<dbReference type="InterPro" id="IPR014710">
    <property type="entry name" value="RmlC-like_jellyroll"/>
</dbReference>
<dbReference type="InterPro" id="IPR011051">
    <property type="entry name" value="RmlC_Cupin_sf"/>
</dbReference>
<evidence type="ECO:0000259" key="1">
    <source>
        <dbReference type="Pfam" id="PF07883"/>
    </source>
</evidence>
<keyword evidence="3" id="KW-1185">Reference proteome</keyword>
<dbReference type="AlphaFoldDB" id="A0A5D3KKY0"/>
<dbReference type="Gene3D" id="2.60.120.10">
    <property type="entry name" value="Jelly Rolls"/>
    <property type="match status" value="1"/>
</dbReference>
<gene>
    <name evidence="2" type="ORF">FXB40_24955</name>
</gene>
<accession>A0A5D3KKY0</accession>
<feature type="domain" description="Cupin type-2" evidence="1">
    <location>
        <begin position="116"/>
        <end position="167"/>
    </location>
</feature>
<comment type="caution">
    <text evidence="2">The sequence shown here is derived from an EMBL/GenBank/DDBJ whole genome shotgun (WGS) entry which is preliminary data.</text>
</comment>
<dbReference type="Proteomes" id="UP000324758">
    <property type="component" value="Unassembled WGS sequence"/>
</dbReference>
<reference evidence="2 3" key="1">
    <citation type="submission" date="2019-08" db="EMBL/GenBank/DDBJ databases">
        <title>Bradyrhizobium hipponensis sp. nov., a rhizobium isolated from a Lupinus angustifolius root nodule in Tunisia.</title>
        <authorList>
            <person name="Off K."/>
            <person name="Rejili M."/>
            <person name="Mars M."/>
            <person name="Brachmann A."/>
            <person name="Marin M."/>
        </authorList>
    </citation>
    <scope>NUCLEOTIDE SEQUENCE [LARGE SCALE GENOMIC DNA]</scope>
    <source>
        <strain evidence="2 3">CTAW71</strain>
    </source>
</reference>
<organism evidence="2 3">
    <name type="scientific">Bradyrhizobium rifense</name>
    <dbReference type="NCBI Taxonomy" id="515499"/>
    <lineage>
        <taxon>Bacteria</taxon>
        <taxon>Pseudomonadati</taxon>
        <taxon>Pseudomonadota</taxon>
        <taxon>Alphaproteobacteria</taxon>
        <taxon>Hyphomicrobiales</taxon>
        <taxon>Nitrobacteraceae</taxon>
        <taxon>Bradyrhizobium</taxon>
    </lineage>
</organism>
<proteinExistence type="predicted"/>
<evidence type="ECO:0000313" key="2">
    <source>
        <dbReference type="EMBL" id="TYL92362.1"/>
    </source>
</evidence>
<name>A0A5D3KKY0_9BRAD</name>
<dbReference type="EMBL" id="VSSS01000038">
    <property type="protein sequence ID" value="TYL92362.1"/>
    <property type="molecule type" value="Genomic_DNA"/>
</dbReference>